<evidence type="ECO:0000256" key="1">
    <source>
        <dbReference type="ARBA" id="ARBA00001946"/>
    </source>
</evidence>
<accession>A0AA37SUS2</accession>
<dbReference type="Proteomes" id="UP001156601">
    <property type="component" value="Unassembled WGS sequence"/>
</dbReference>
<evidence type="ECO:0000313" key="4">
    <source>
        <dbReference type="EMBL" id="GLR69607.1"/>
    </source>
</evidence>
<dbReference type="InterPro" id="IPR000160">
    <property type="entry name" value="GGDEF_dom"/>
</dbReference>
<dbReference type="CDD" id="cd01949">
    <property type="entry name" value="GGDEF"/>
    <property type="match status" value="1"/>
</dbReference>
<protein>
    <recommendedName>
        <fullName evidence="2">diguanylate cyclase</fullName>
        <ecNumber evidence="2">2.7.7.65</ecNumber>
    </recommendedName>
</protein>
<dbReference type="GO" id="GO:0043709">
    <property type="term" value="P:cell adhesion involved in single-species biofilm formation"/>
    <property type="evidence" value="ECO:0007669"/>
    <property type="project" value="TreeGrafter"/>
</dbReference>
<gene>
    <name evidence="4" type="ORF">GCM10007852_05150</name>
</gene>
<dbReference type="InterPro" id="IPR043128">
    <property type="entry name" value="Rev_trsase/Diguanyl_cyclase"/>
</dbReference>
<reference evidence="4" key="1">
    <citation type="journal article" date="2014" name="Int. J. Syst. Evol. Microbiol.">
        <title>Complete genome sequence of Corynebacterium casei LMG S-19264T (=DSM 44701T), isolated from a smear-ripened cheese.</title>
        <authorList>
            <consortium name="US DOE Joint Genome Institute (JGI-PGF)"/>
            <person name="Walter F."/>
            <person name="Albersmeier A."/>
            <person name="Kalinowski J."/>
            <person name="Ruckert C."/>
        </authorList>
    </citation>
    <scope>NUCLEOTIDE SEQUENCE</scope>
    <source>
        <strain evidence="4">NBRC 110023</strain>
    </source>
</reference>
<dbReference type="EMBL" id="BSOT01000005">
    <property type="protein sequence ID" value="GLR69607.1"/>
    <property type="molecule type" value="Genomic_DNA"/>
</dbReference>
<dbReference type="PANTHER" id="PTHR45138:SF6">
    <property type="entry name" value="DIGUANYLATE CYCLASE DGCN"/>
    <property type="match status" value="1"/>
</dbReference>
<dbReference type="InterPro" id="IPR050469">
    <property type="entry name" value="Diguanylate_Cyclase"/>
</dbReference>
<dbReference type="AlphaFoldDB" id="A0AA37SUS2"/>
<dbReference type="RefSeq" id="WP_284215929.1">
    <property type="nucleotide sequence ID" value="NZ_BSOT01000005.1"/>
</dbReference>
<dbReference type="InterPro" id="IPR029787">
    <property type="entry name" value="Nucleotide_cyclase"/>
</dbReference>
<dbReference type="SUPFAM" id="SSF55073">
    <property type="entry name" value="Nucleotide cyclase"/>
    <property type="match status" value="1"/>
</dbReference>
<dbReference type="GO" id="GO:0052621">
    <property type="term" value="F:diguanylate cyclase activity"/>
    <property type="evidence" value="ECO:0007669"/>
    <property type="project" value="UniProtKB-EC"/>
</dbReference>
<dbReference type="EC" id="2.7.7.65" evidence="2"/>
<dbReference type="SMART" id="SM00267">
    <property type="entry name" value="GGDEF"/>
    <property type="match status" value="1"/>
</dbReference>
<sequence length="208" mass="23586">MNFAYMQNILDTTVDKIYRLIGYSRDDVVTYGKFRISASLKSNRKFQHLRELVYKDELTGLLNRRAFLEGAERSIQSATILQHQLNLVFIDVDNFKQINDTYGHAAGDEALIKLAQLLKSSLRGSDIIARIGGDEFCIVIAGNDNTEVNNILSRLKQKISHVQVSEHWAFTCSYGISAFLKDGITTDDLYKAADNAMYANKRMKYATE</sequence>
<dbReference type="NCBIfam" id="TIGR00254">
    <property type="entry name" value="GGDEF"/>
    <property type="match status" value="1"/>
</dbReference>
<evidence type="ECO:0000259" key="3">
    <source>
        <dbReference type="PROSITE" id="PS50887"/>
    </source>
</evidence>
<keyword evidence="5" id="KW-1185">Reference proteome</keyword>
<feature type="domain" description="GGDEF" evidence="3">
    <location>
        <begin position="83"/>
        <end position="208"/>
    </location>
</feature>
<dbReference type="PANTHER" id="PTHR45138">
    <property type="entry name" value="REGULATORY COMPONENTS OF SENSORY TRANSDUCTION SYSTEM"/>
    <property type="match status" value="1"/>
</dbReference>
<dbReference type="GO" id="GO:0005886">
    <property type="term" value="C:plasma membrane"/>
    <property type="evidence" value="ECO:0007669"/>
    <property type="project" value="TreeGrafter"/>
</dbReference>
<dbReference type="Gene3D" id="3.30.70.270">
    <property type="match status" value="1"/>
</dbReference>
<proteinExistence type="predicted"/>
<dbReference type="FunFam" id="3.30.70.270:FF:000001">
    <property type="entry name" value="Diguanylate cyclase domain protein"/>
    <property type="match status" value="1"/>
</dbReference>
<dbReference type="Pfam" id="PF00990">
    <property type="entry name" value="GGDEF"/>
    <property type="match status" value="1"/>
</dbReference>
<reference evidence="4" key="2">
    <citation type="submission" date="2023-01" db="EMBL/GenBank/DDBJ databases">
        <title>Draft genome sequence of Agaribacter marinus strain NBRC 110023.</title>
        <authorList>
            <person name="Sun Q."/>
            <person name="Mori K."/>
        </authorList>
    </citation>
    <scope>NUCLEOTIDE SEQUENCE</scope>
    <source>
        <strain evidence="4">NBRC 110023</strain>
    </source>
</reference>
<evidence type="ECO:0000313" key="5">
    <source>
        <dbReference type="Proteomes" id="UP001156601"/>
    </source>
</evidence>
<comment type="caution">
    <text evidence="4">The sequence shown here is derived from an EMBL/GenBank/DDBJ whole genome shotgun (WGS) entry which is preliminary data.</text>
</comment>
<dbReference type="GO" id="GO:1902201">
    <property type="term" value="P:negative regulation of bacterial-type flagellum-dependent cell motility"/>
    <property type="evidence" value="ECO:0007669"/>
    <property type="project" value="TreeGrafter"/>
</dbReference>
<evidence type="ECO:0000256" key="2">
    <source>
        <dbReference type="ARBA" id="ARBA00012528"/>
    </source>
</evidence>
<dbReference type="PROSITE" id="PS50887">
    <property type="entry name" value="GGDEF"/>
    <property type="match status" value="1"/>
</dbReference>
<comment type="cofactor">
    <cofactor evidence="1">
        <name>Mg(2+)</name>
        <dbReference type="ChEBI" id="CHEBI:18420"/>
    </cofactor>
</comment>
<name>A0AA37SUS2_9ALTE</name>
<organism evidence="4 5">
    <name type="scientific">Agaribacter marinus</name>
    <dbReference type="NCBI Taxonomy" id="1431249"/>
    <lineage>
        <taxon>Bacteria</taxon>
        <taxon>Pseudomonadati</taxon>
        <taxon>Pseudomonadota</taxon>
        <taxon>Gammaproteobacteria</taxon>
        <taxon>Alteromonadales</taxon>
        <taxon>Alteromonadaceae</taxon>
        <taxon>Agaribacter</taxon>
    </lineage>
</organism>